<sequence>MTQSDQDPPSALRRLWPLGLLALCALLAGWAFSDRLSYAALQENYAALERMRDGAYAATVLGFVAVYAVVVALSLPGATIATLTGGFLFGVWPGVVFNVMGATAGATVLFLAVRLGFGRALARRVDQSGGRIAEVKRGLDRNQWSMLFFIRLAPVVPFFVANLIAALMNVPLSRFVISTALGILPGALVYTSVGAGLGRVLETGGTPDLGVIFEPHVFLPLLGLAVLSLVPMLVRGRVR</sequence>
<evidence type="ECO:0000313" key="8">
    <source>
        <dbReference type="EMBL" id="GGE17245.1"/>
    </source>
</evidence>
<evidence type="ECO:0000256" key="4">
    <source>
        <dbReference type="ARBA" id="ARBA00022989"/>
    </source>
</evidence>
<dbReference type="GO" id="GO:0005886">
    <property type="term" value="C:plasma membrane"/>
    <property type="evidence" value="ECO:0007669"/>
    <property type="project" value="UniProtKB-SubCell"/>
</dbReference>
<evidence type="ECO:0000256" key="5">
    <source>
        <dbReference type="ARBA" id="ARBA00023136"/>
    </source>
</evidence>
<keyword evidence="5 6" id="KW-0472">Membrane</keyword>
<evidence type="ECO:0000256" key="3">
    <source>
        <dbReference type="ARBA" id="ARBA00022692"/>
    </source>
</evidence>
<dbReference type="InterPro" id="IPR032816">
    <property type="entry name" value="VTT_dom"/>
</dbReference>
<dbReference type="Pfam" id="PF09335">
    <property type="entry name" value="VTT_dom"/>
    <property type="match status" value="1"/>
</dbReference>
<feature type="transmembrane region" description="Helical" evidence="6">
    <location>
        <begin position="15"/>
        <end position="33"/>
    </location>
</feature>
<dbReference type="InterPro" id="IPR015414">
    <property type="entry name" value="TMEM64"/>
</dbReference>
<feature type="transmembrane region" description="Helical" evidence="6">
    <location>
        <begin position="217"/>
        <end position="234"/>
    </location>
</feature>
<keyword evidence="2 6" id="KW-1003">Cell membrane</keyword>
<dbReference type="AlphaFoldDB" id="A0A916ZWU4"/>
<feature type="domain" description="VTT" evidence="7">
    <location>
        <begin position="79"/>
        <end position="195"/>
    </location>
</feature>
<evidence type="ECO:0000256" key="1">
    <source>
        <dbReference type="ARBA" id="ARBA00004651"/>
    </source>
</evidence>
<organism evidence="8 9">
    <name type="scientific">Primorskyibacter flagellatus</name>
    <dbReference type="NCBI Taxonomy" id="1387277"/>
    <lineage>
        <taxon>Bacteria</taxon>
        <taxon>Pseudomonadati</taxon>
        <taxon>Pseudomonadota</taxon>
        <taxon>Alphaproteobacteria</taxon>
        <taxon>Rhodobacterales</taxon>
        <taxon>Roseobacteraceae</taxon>
        <taxon>Primorskyibacter</taxon>
    </lineage>
</organism>
<comment type="caution">
    <text evidence="8">The sequence shown here is derived from an EMBL/GenBank/DDBJ whole genome shotgun (WGS) entry which is preliminary data.</text>
</comment>
<comment type="subcellular location">
    <subcellularLocation>
        <location evidence="1 6">Cell membrane</location>
        <topology evidence="1 6">Multi-pass membrane protein</topology>
    </subcellularLocation>
</comment>
<reference evidence="9" key="1">
    <citation type="journal article" date="2019" name="Int. J. Syst. Evol. Microbiol.">
        <title>The Global Catalogue of Microorganisms (GCM) 10K type strain sequencing project: providing services to taxonomists for standard genome sequencing and annotation.</title>
        <authorList>
            <consortium name="The Broad Institute Genomics Platform"/>
            <consortium name="The Broad Institute Genome Sequencing Center for Infectious Disease"/>
            <person name="Wu L."/>
            <person name="Ma J."/>
        </authorList>
    </citation>
    <scope>NUCLEOTIDE SEQUENCE [LARGE SCALE GENOMIC DNA]</scope>
    <source>
        <strain evidence="9">CGMCC 1.12664</strain>
    </source>
</reference>
<feature type="transmembrane region" description="Helical" evidence="6">
    <location>
        <begin position="95"/>
        <end position="117"/>
    </location>
</feature>
<proteinExistence type="inferred from homology"/>
<feature type="transmembrane region" description="Helical" evidence="6">
    <location>
        <begin position="54"/>
        <end position="75"/>
    </location>
</feature>
<evidence type="ECO:0000256" key="2">
    <source>
        <dbReference type="ARBA" id="ARBA00022475"/>
    </source>
</evidence>
<accession>A0A916ZWU4</accession>
<dbReference type="EMBL" id="BMFJ01000001">
    <property type="protein sequence ID" value="GGE17245.1"/>
    <property type="molecule type" value="Genomic_DNA"/>
</dbReference>
<gene>
    <name evidence="8" type="ORF">GCM10011360_02560</name>
</gene>
<feature type="transmembrane region" description="Helical" evidence="6">
    <location>
        <begin position="146"/>
        <end position="168"/>
    </location>
</feature>
<name>A0A916ZWU4_9RHOB</name>
<evidence type="ECO:0000256" key="6">
    <source>
        <dbReference type="RuleBase" id="RU366058"/>
    </source>
</evidence>
<keyword evidence="3 6" id="KW-0812">Transmembrane</keyword>
<dbReference type="PANTHER" id="PTHR12677:SF59">
    <property type="entry name" value="GOLGI APPARATUS MEMBRANE PROTEIN TVP38-RELATED"/>
    <property type="match status" value="1"/>
</dbReference>
<dbReference type="RefSeq" id="WP_188475823.1">
    <property type="nucleotide sequence ID" value="NZ_BMFJ01000001.1"/>
</dbReference>
<keyword evidence="9" id="KW-1185">Reference proteome</keyword>
<comment type="similarity">
    <text evidence="6">Belongs to the TVP38/TMEM64 family.</text>
</comment>
<keyword evidence="4 6" id="KW-1133">Transmembrane helix</keyword>
<dbReference type="Proteomes" id="UP000612855">
    <property type="component" value="Unassembled WGS sequence"/>
</dbReference>
<evidence type="ECO:0000313" key="9">
    <source>
        <dbReference type="Proteomes" id="UP000612855"/>
    </source>
</evidence>
<dbReference type="PANTHER" id="PTHR12677">
    <property type="entry name" value="GOLGI APPARATUS MEMBRANE PROTEIN TVP38-RELATED"/>
    <property type="match status" value="1"/>
</dbReference>
<evidence type="ECO:0000259" key="7">
    <source>
        <dbReference type="Pfam" id="PF09335"/>
    </source>
</evidence>
<protein>
    <recommendedName>
        <fullName evidence="6">TVP38/TMEM64 family membrane protein</fullName>
    </recommendedName>
</protein>